<evidence type="ECO:0000256" key="3">
    <source>
        <dbReference type="ARBA" id="ARBA00022737"/>
    </source>
</evidence>
<dbReference type="PIRSF" id="PIRSF000139">
    <property type="entry name" value="Glc_ox_4Fe-4S"/>
    <property type="match status" value="1"/>
</dbReference>
<dbReference type="Proteomes" id="UP000680679">
    <property type="component" value="Chromosome"/>
</dbReference>
<gene>
    <name evidence="8" type="primary">glcF-2</name>
    <name evidence="8" type="ORF">Atep_03470</name>
</gene>
<name>A0ABM7QIT4_9GAMM</name>
<dbReference type="EMBL" id="AP024563">
    <property type="protein sequence ID" value="BCU05670.1"/>
    <property type="molecule type" value="Genomic_DNA"/>
</dbReference>
<evidence type="ECO:0000256" key="2">
    <source>
        <dbReference type="ARBA" id="ARBA00022723"/>
    </source>
</evidence>
<comment type="function">
    <text evidence="6">Component of a complex that catalyzes the oxidation of glycolate to glyoxylate.</text>
</comment>
<dbReference type="InterPro" id="IPR009051">
    <property type="entry name" value="Helical_ferredxn"/>
</dbReference>
<dbReference type="PROSITE" id="PS51379">
    <property type="entry name" value="4FE4S_FER_2"/>
    <property type="match status" value="2"/>
</dbReference>
<evidence type="ECO:0000313" key="8">
    <source>
        <dbReference type="EMBL" id="BCU05670.1"/>
    </source>
</evidence>
<evidence type="ECO:0000313" key="9">
    <source>
        <dbReference type="Proteomes" id="UP000680679"/>
    </source>
</evidence>
<dbReference type="InterPro" id="IPR017900">
    <property type="entry name" value="4Fe4S_Fe_S_CS"/>
</dbReference>
<proteinExistence type="predicted"/>
<dbReference type="PROSITE" id="PS00198">
    <property type="entry name" value="4FE4S_FER_1"/>
    <property type="match status" value="2"/>
</dbReference>
<comment type="cofactor">
    <cofactor evidence="6">
        <name>[4Fe-4S] cluster</name>
        <dbReference type="ChEBI" id="CHEBI:49883"/>
    </cofactor>
    <text evidence="6">Binds 2 [4Fe-4S] clusters.</text>
</comment>
<accession>A0ABM7QIT4</accession>
<keyword evidence="4 6" id="KW-0408">Iron</keyword>
<comment type="catalytic activity">
    <reaction evidence="6">
        <text>(R)-lactate + A = pyruvate + AH2</text>
        <dbReference type="Rhea" id="RHEA:15089"/>
        <dbReference type="ChEBI" id="CHEBI:13193"/>
        <dbReference type="ChEBI" id="CHEBI:15361"/>
        <dbReference type="ChEBI" id="CHEBI:16004"/>
        <dbReference type="ChEBI" id="CHEBI:17499"/>
    </reaction>
</comment>
<dbReference type="Pfam" id="PF13183">
    <property type="entry name" value="Fer4_8"/>
    <property type="match status" value="1"/>
</dbReference>
<dbReference type="PANTHER" id="PTHR32479">
    <property type="entry name" value="GLYCOLATE OXIDASE IRON-SULFUR SUBUNIT"/>
    <property type="match status" value="1"/>
</dbReference>
<keyword evidence="1 6" id="KW-0004">4Fe-4S</keyword>
<dbReference type="Gene3D" id="1.10.1060.10">
    <property type="entry name" value="Alpha-helical ferredoxin"/>
    <property type="match status" value="1"/>
</dbReference>
<dbReference type="Pfam" id="PF02754">
    <property type="entry name" value="CCG"/>
    <property type="match status" value="2"/>
</dbReference>
<keyword evidence="3" id="KW-0677">Repeat</keyword>
<protein>
    <recommendedName>
        <fullName evidence="6">Glycolate oxidase iron-sulfur subunit</fullName>
        <ecNumber evidence="6">1.1.99.14</ecNumber>
    </recommendedName>
</protein>
<dbReference type="SUPFAM" id="SSF54862">
    <property type="entry name" value="4Fe-4S ferredoxins"/>
    <property type="match status" value="1"/>
</dbReference>
<keyword evidence="6" id="KW-0249">Electron transport</keyword>
<dbReference type="PANTHER" id="PTHR32479:SF17">
    <property type="entry name" value="GLYCOLATE OXIDASE IRON-SULFUR SUBUNIT"/>
    <property type="match status" value="1"/>
</dbReference>
<feature type="domain" description="4Fe-4S ferredoxin-type" evidence="7">
    <location>
        <begin position="97"/>
        <end position="128"/>
    </location>
</feature>
<keyword evidence="2 6" id="KW-0479">Metal-binding</keyword>
<dbReference type="InterPro" id="IPR012257">
    <property type="entry name" value="Glc_ox_4Fe-4S"/>
</dbReference>
<keyword evidence="9" id="KW-1185">Reference proteome</keyword>
<evidence type="ECO:0000256" key="5">
    <source>
        <dbReference type="ARBA" id="ARBA00023014"/>
    </source>
</evidence>
<dbReference type="InterPro" id="IPR004017">
    <property type="entry name" value="Cys_rich_dom"/>
</dbReference>
<keyword evidence="5 6" id="KW-0411">Iron-sulfur</keyword>
<evidence type="ECO:0000256" key="6">
    <source>
        <dbReference type="PIRNR" id="PIRNR000139"/>
    </source>
</evidence>
<reference evidence="8 9" key="1">
    <citation type="submission" date="2021-04" db="EMBL/GenBank/DDBJ databases">
        <title>Complete genome sequencing of Allochromatium tepidum strain NZ.</title>
        <authorList>
            <person name="Tsukatani Y."/>
            <person name="Mori H."/>
        </authorList>
    </citation>
    <scope>NUCLEOTIDE SEQUENCE [LARGE SCALE GENOMIC DNA]</scope>
    <source>
        <strain evidence="8 9">NZ</strain>
    </source>
</reference>
<organism evidence="8 9">
    <name type="scientific">Allochromatium tepidum</name>
    <dbReference type="NCBI Taxonomy" id="553982"/>
    <lineage>
        <taxon>Bacteria</taxon>
        <taxon>Pseudomonadati</taxon>
        <taxon>Pseudomonadota</taxon>
        <taxon>Gammaproteobacteria</taxon>
        <taxon>Chromatiales</taxon>
        <taxon>Chromatiaceae</taxon>
        <taxon>Allochromatium</taxon>
    </lineage>
</organism>
<dbReference type="EC" id="1.1.99.14" evidence="6"/>
<evidence type="ECO:0000256" key="1">
    <source>
        <dbReference type="ARBA" id="ARBA00022485"/>
    </source>
</evidence>
<keyword evidence="6" id="KW-0813">Transport</keyword>
<dbReference type="InterPro" id="IPR017896">
    <property type="entry name" value="4Fe4S_Fe-S-bd"/>
</dbReference>
<comment type="catalytic activity">
    <reaction evidence="6">
        <text>glycolate + A = glyoxylate + AH2</text>
        <dbReference type="Rhea" id="RHEA:21264"/>
        <dbReference type="ChEBI" id="CHEBI:13193"/>
        <dbReference type="ChEBI" id="CHEBI:17499"/>
        <dbReference type="ChEBI" id="CHEBI:29805"/>
        <dbReference type="ChEBI" id="CHEBI:36655"/>
        <dbReference type="EC" id="1.1.99.14"/>
    </reaction>
</comment>
<sequence>MTPSRARALIGRSSRTSSITLHCQESALNTPVNLSAARSAPRLSNQDLLGLADQCVKCGLCLPHCPTYAKTRHEADSPRGRIALVQGWLTDRLEMTPRLAAHLDGCLLCRACESACPSLVAYGRLLDGARAQRVAATPVRRRFRIGRRLGALSNARVMDTLSRLASVYVGTGLARLVEAARLIRFRSIATHHRLLGALAVTARPVAAHQIDDADLDLFVGCSGASAQGGAIAATRTLCERLGLRVRIASDAVCCGAMQRHNGFPEAADRAREQCAHVHGGRPLVGVSSACIAELREHPALTRAQEVCDYLDRRNWPETLVPAPLRRRVLVHEPCSHRRLLGGNAAVHRLLARIPDLEVAPMPENDRCCGAAGTYLLDQPEMAAALLEDKLHHIRDLKPDIIVTTNPGCALHLLAGVRESGLDIEVRHPVELIVRQLLHLICESSNR</sequence>
<evidence type="ECO:0000259" key="7">
    <source>
        <dbReference type="PROSITE" id="PS51379"/>
    </source>
</evidence>
<feature type="domain" description="4Fe-4S ferredoxin-type" evidence="7">
    <location>
        <begin position="46"/>
        <end position="75"/>
    </location>
</feature>
<evidence type="ECO:0000256" key="4">
    <source>
        <dbReference type="ARBA" id="ARBA00023004"/>
    </source>
</evidence>